<dbReference type="AlphaFoldDB" id="K9Z8P5"/>
<dbReference type="KEGG" id="can:Cyan10605_3501"/>
<dbReference type="SUPFAM" id="SSF53254">
    <property type="entry name" value="Phosphoglycerate mutase-like"/>
    <property type="match status" value="1"/>
</dbReference>
<dbReference type="HOGENOM" id="CLU_076038_0_1_3"/>
<dbReference type="CDD" id="cd07040">
    <property type="entry name" value="HP"/>
    <property type="match status" value="1"/>
</dbReference>
<keyword evidence="1" id="KW-0732">Signal</keyword>
<dbReference type="Proteomes" id="UP000010480">
    <property type="component" value="Plasmid pCYAN10605.01"/>
</dbReference>
<evidence type="ECO:0000256" key="1">
    <source>
        <dbReference type="SAM" id="SignalP"/>
    </source>
</evidence>
<dbReference type="InterPro" id="IPR029033">
    <property type="entry name" value="His_PPase_superfam"/>
</dbReference>
<geneLocation type="plasmid" evidence="2 3">
    <name>pCYAN10605.01</name>
</geneLocation>
<organism evidence="2 3">
    <name type="scientific">Cyanobacterium aponinum (strain PCC 10605)</name>
    <dbReference type="NCBI Taxonomy" id="755178"/>
    <lineage>
        <taxon>Bacteria</taxon>
        <taxon>Bacillati</taxon>
        <taxon>Cyanobacteriota</taxon>
        <taxon>Cyanophyceae</taxon>
        <taxon>Oscillatoriophycideae</taxon>
        <taxon>Chroococcales</taxon>
        <taxon>Geminocystaceae</taxon>
        <taxon>Cyanobacterium</taxon>
    </lineage>
</organism>
<dbReference type="PROSITE" id="PS51257">
    <property type="entry name" value="PROKAR_LIPOPROTEIN"/>
    <property type="match status" value="1"/>
</dbReference>
<proteinExistence type="predicted"/>
<protein>
    <submittedName>
        <fullName evidence="2">Phosphoglycerate mutase</fullName>
    </submittedName>
</protein>
<dbReference type="EMBL" id="CP003948">
    <property type="protein sequence ID" value="AFZ55534.1"/>
    <property type="molecule type" value="Genomic_DNA"/>
</dbReference>
<evidence type="ECO:0000313" key="2">
    <source>
        <dbReference type="EMBL" id="AFZ55534.1"/>
    </source>
</evidence>
<dbReference type="eggNOG" id="COG2062">
    <property type="taxonomic scope" value="Bacteria"/>
</dbReference>
<evidence type="ECO:0000313" key="3">
    <source>
        <dbReference type="Proteomes" id="UP000010480"/>
    </source>
</evidence>
<sequence>MTQRRKFLRLLAVSFIAIACGNQYPVVSQQNLSDDYLWSKLQEKGKVYVVLFRHAFAPGTGDPPNFSLNDCSTQRNLSSEGKAQAIRMGEAFKSRQINVTKILSSQWCRCLDTANLMNVGKVQSFPPLNSFFSTPSRLEEQTNQLRKFLLEETHQDGVIVLVSHQVNITAISDIFPRSGEGVVLHIDSNNNQIKVLGRIFP</sequence>
<name>K9Z8P5_CYAAP</name>
<keyword evidence="3" id="KW-1185">Reference proteome</keyword>
<dbReference type="RefSeq" id="WP_015221252.1">
    <property type="nucleotide sequence ID" value="NC_019777.1"/>
</dbReference>
<feature type="signal peptide" evidence="1">
    <location>
        <begin position="1"/>
        <end position="19"/>
    </location>
</feature>
<reference evidence="3" key="1">
    <citation type="journal article" date="2013" name="Proc. Natl. Acad. Sci. U.S.A.">
        <title>Improving the coverage of the cyanobacterial phylum using diversity-driven genome sequencing.</title>
        <authorList>
            <person name="Shih P.M."/>
            <person name="Wu D."/>
            <person name="Latifi A."/>
            <person name="Axen S.D."/>
            <person name="Fewer D.P."/>
            <person name="Talla E."/>
            <person name="Calteau A."/>
            <person name="Cai F."/>
            <person name="Tandeau de Marsac N."/>
            <person name="Rippka R."/>
            <person name="Herdman M."/>
            <person name="Sivonen K."/>
            <person name="Coursin T."/>
            <person name="Laurent T."/>
            <person name="Goodwin L."/>
            <person name="Nolan M."/>
            <person name="Davenport K.W."/>
            <person name="Han C.S."/>
            <person name="Rubin E.M."/>
            <person name="Eisen J.A."/>
            <person name="Woyke T."/>
            <person name="Gugger M."/>
            <person name="Kerfeld C.A."/>
        </authorList>
    </citation>
    <scope>NUCLEOTIDE SEQUENCE [LARGE SCALE GENOMIC DNA]</scope>
    <source>
        <strain evidence="3">PCC 10605</strain>
        <plasmid evidence="3">Plasmid pCYAN10605.01</plasmid>
    </source>
</reference>
<gene>
    <name evidence="2" type="ordered locus">Cyan10605_3501</name>
</gene>
<feature type="chain" id="PRO_5003938636" evidence="1">
    <location>
        <begin position="20"/>
        <end position="201"/>
    </location>
</feature>
<keyword evidence="2" id="KW-0614">Plasmid</keyword>
<dbReference type="OrthoDB" id="2237472at2"/>
<accession>K9Z8P5</accession>
<dbReference type="Gene3D" id="3.40.50.1240">
    <property type="entry name" value="Phosphoglycerate mutase-like"/>
    <property type="match status" value="1"/>
</dbReference>